<keyword evidence="3" id="KW-0812">Transmembrane</keyword>
<dbReference type="InterPro" id="IPR050975">
    <property type="entry name" value="Sleep_regulator"/>
</dbReference>
<protein>
    <submittedName>
        <fullName evidence="9">Uncharacterized protein</fullName>
    </submittedName>
</protein>
<organism evidence="9 10">
    <name type="scientific">Anopheles epiroticus</name>
    <dbReference type="NCBI Taxonomy" id="199890"/>
    <lineage>
        <taxon>Eukaryota</taxon>
        <taxon>Metazoa</taxon>
        <taxon>Ecdysozoa</taxon>
        <taxon>Arthropoda</taxon>
        <taxon>Hexapoda</taxon>
        <taxon>Insecta</taxon>
        <taxon>Pterygota</taxon>
        <taxon>Neoptera</taxon>
        <taxon>Endopterygota</taxon>
        <taxon>Diptera</taxon>
        <taxon>Nematocera</taxon>
        <taxon>Culicoidea</taxon>
        <taxon>Culicidae</taxon>
        <taxon>Anophelinae</taxon>
        <taxon>Anopheles</taxon>
    </lineage>
</organism>
<reference evidence="10" key="1">
    <citation type="submission" date="2013-03" db="EMBL/GenBank/DDBJ databases">
        <title>The Genome Sequence of Anopheles epiroticus epiroticus2.</title>
        <authorList>
            <consortium name="The Broad Institute Genomics Platform"/>
            <person name="Neafsey D.E."/>
            <person name="Howell P."/>
            <person name="Walker B."/>
            <person name="Young S.K."/>
            <person name="Zeng Q."/>
            <person name="Gargeya S."/>
            <person name="Fitzgerald M."/>
            <person name="Haas B."/>
            <person name="Abouelleil A."/>
            <person name="Allen A.W."/>
            <person name="Alvarado L."/>
            <person name="Arachchi H.M."/>
            <person name="Berlin A.M."/>
            <person name="Chapman S.B."/>
            <person name="Gainer-Dewar J."/>
            <person name="Goldberg J."/>
            <person name="Griggs A."/>
            <person name="Gujja S."/>
            <person name="Hansen M."/>
            <person name="Howarth C."/>
            <person name="Imamovic A."/>
            <person name="Ireland A."/>
            <person name="Larimer J."/>
            <person name="McCowan C."/>
            <person name="Murphy C."/>
            <person name="Pearson M."/>
            <person name="Poon T.W."/>
            <person name="Priest M."/>
            <person name="Roberts A."/>
            <person name="Saif S."/>
            <person name="Shea T."/>
            <person name="Sisk P."/>
            <person name="Sykes S."/>
            <person name="Wortman J."/>
            <person name="Nusbaum C."/>
            <person name="Birren B."/>
        </authorList>
    </citation>
    <scope>NUCLEOTIDE SEQUENCE [LARGE SCALE GENOMIC DNA]</scope>
    <source>
        <strain evidence="10">Epiroticus2</strain>
    </source>
</reference>
<dbReference type="PANTHER" id="PTHR33562:SF2">
    <property type="entry name" value="PROTEIN QUIVER"/>
    <property type="match status" value="1"/>
</dbReference>
<keyword evidence="5" id="KW-1133">Transmembrane helix</keyword>
<evidence type="ECO:0000256" key="1">
    <source>
        <dbReference type="ARBA" id="ARBA00004589"/>
    </source>
</evidence>
<keyword evidence="7" id="KW-0325">Glycoprotein</keyword>
<evidence type="ECO:0000256" key="8">
    <source>
        <dbReference type="ARBA" id="ARBA00023288"/>
    </source>
</evidence>
<accession>A0A182PMQ4</accession>
<dbReference type="PANTHER" id="PTHR33562">
    <property type="entry name" value="ATILLA, ISOFORM B-RELATED-RELATED"/>
    <property type="match status" value="1"/>
</dbReference>
<comment type="subcellular location">
    <subcellularLocation>
        <location evidence="1">Membrane</location>
        <topology evidence="1">Lipid-anchor</topology>
        <topology evidence="1">GPI-anchor</topology>
    </subcellularLocation>
</comment>
<dbReference type="VEuPathDB" id="VectorBase:AEPI008228"/>
<evidence type="ECO:0000256" key="7">
    <source>
        <dbReference type="ARBA" id="ARBA00023180"/>
    </source>
</evidence>
<dbReference type="InterPro" id="IPR045860">
    <property type="entry name" value="Snake_toxin-like_sf"/>
</dbReference>
<evidence type="ECO:0000256" key="3">
    <source>
        <dbReference type="ARBA" id="ARBA00022692"/>
    </source>
</evidence>
<dbReference type="InterPro" id="IPR031424">
    <property type="entry name" value="QVR-like"/>
</dbReference>
<dbReference type="GO" id="GO:0098552">
    <property type="term" value="C:side of membrane"/>
    <property type="evidence" value="ECO:0007669"/>
    <property type="project" value="UniProtKB-KW"/>
</dbReference>
<reference evidence="9" key="2">
    <citation type="submission" date="2020-05" db="UniProtKB">
        <authorList>
            <consortium name="EnsemblMetazoa"/>
        </authorList>
    </citation>
    <scope>IDENTIFICATION</scope>
    <source>
        <strain evidence="9">Epiroticus2</strain>
    </source>
</reference>
<keyword evidence="6" id="KW-0472">Membrane</keyword>
<keyword evidence="10" id="KW-1185">Reference proteome</keyword>
<dbReference type="GO" id="GO:0032222">
    <property type="term" value="P:regulation of synaptic transmission, cholinergic"/>
    <property type="evidence" value="ECO:0007669"/>
    <property type="project" value="InterPro"/>
</dbReference>
<dbReference type="AlphaFoldDB" id="A0A182PMQ4"/>
<proteinExistence type="predicted"/>
<dbReference type="Proteomes" id="UP000075885">
    <property type="component" value="Unassembled WGS sequence"/>
</dbReference>
<dbReference type="Pfam" id="PF17064">
    <property type="entry name" value="QVR"/>
    <property type="match status" value="1"/>
</dbReference>
<keyword evidence="2" id="KW-0336">GPI-anchor</keyword>
<evidence type="ECO:0000256" key="5">
    <source>
        <dbReference type="ARBA" id="ARBA00022989"/>
    </source>
</evidence>
<evidence type="ECO:0000256" key="4">
    <source>
        <dbReference type="ARBA" id="ARBA00022729"/>
    </source>
</evidence>
<dbReference type="EnsemblMetazoa" id="AEPI008228-RA">
    <property type="protein sequence ID" value="AEPI008228-PA"/>
    <property type="gene ID" value="AEPI008228"/>
</dbReference>
<sequence>MVTIFTIPSLATALRCYTCNSNDNSECFAPPTNFTEELVRDNRTIPGRLLLECPKDPQGRKPLCRTIRLLVLGGSLPDHERIVRECGYERSRRPCYKVDNGGHEEHVCHCSTDGCNGGSQIAGCGVVLLALASTGLLLRSMQRDGW</sequence>
<evidence type="ECO:0000256" key="6">
    <source>
        <dbReference type="ARBA" id="ARBA00023136"/>
    </source>
</evidence>
<name>A0A182PMQ4_9DIPT</name>
<keyword evidence="8" id="KW-0449">Lipoprotein</keyword>
<evidence type="ECO:0000256" key="2">
    <source>
        <dbReference type="ARBA" id="ARBA00022622"/>
    </source>
</evidence>
<dbReference type="GO" id="GO:0030431">
    <property type="term" value="P:sleep"/>
    <property type="evidence" value="ECO:0007669"/>
    <property type="project" value="InterPro"/>
</dbReference>
<keyword evidence="4" id="KW-0732">Signal</keyword>
<dbReference type="SUPFAM" id="SSF57302">
    <property type="entry name" value="Snake toxin-like"/>
    <property type="match status" value="1"/>
</dbReference>
<evidence type="ECO:0000313" key="9">
    <source>
        <dbReference type="EnsemblMetazoa" id="AEPI008228-PA"/>
    </source>
</evidence>
<evidence type="ECO:0000313" key="10">
    <source>
        <dbReference type="Proteomes" id="UP000075885"/>
    </source>
</evidence>